<keyword evidence="1" id="KW-0479">Metal-binding</keyword>
<dbReference type="InterPro" id="IPR033138">
    <property type="entry name" value="Cu_oxidase_CS"/>
</dbReference>
<evidence type="ECO:0000256" key="1">
    <source>
        <dbReference type="ARBA" id="ARBA00022723"/>
    </source>
</evidence>
<protein>
    <submittedName>
        <fullName evidence="5">Plastocyanin</fullName>
    </submittedName>
</protein>
<dbReference type="PROSITE" id="PS00079">
    <property type="entry name" value="MULTICOPPER_OXIDASE1"/>
    <property type="match status" value="1"/>
</dbReference>
<accession>A0A323V0U7</accession>
<evidence type="ECO:0000256" key="3">
    <source>
        <dbReference type="SAM" id="SignalP"/>
    </source>
</evidence>
<dbReference type="OrthoDB" id="9816061at2"/>
<dbReference type="InterPro" id="IPR000923">
    <property type="entry name" value="BlueCu_1"/>
</dbReference>
<dbReference type="InterPro" id="IPR008972">
    <property type="entry name" value="Cupredoxin"/>
</dbReference>
<reference evidence="5 6" key="1">
    <citation type="submission" date="2018-06" db="EMBL/GenBank/DDBJ databases">
        <title>Azoarcus communis strain SWub3 genome.</title>
        <authorList>
            <person name="Zorraquino Salvo V."/>
            <person name="Toubiana D."/>
            <person name="Blumwald E."/>
        </authorList>
    </citation>
    <scope>NUCLEOTIDE SEQUENCE [LARGE SCALE GENOMIC DNA]</scope>
    <source>
        <strain evidence="5 6">SWub3</strain>
    </source>
</reference>
<organism evidence="5 6">
    <name type="scientific">Parazoarcus communis SWub3 = DSM 12120</name>
    <dbReference type="NCBI Taxonomy" id="1121029"/>
    <lineage>
        <taxon>Bacteria</taxon>
        <taxon>Pseudomonadati</taxon>
        <taxon>Pseudomonadota</taxon>
        <taxon>Betaproteobacteria</taxon>
        <taxon>Rhodocyclales</taxon>
        <taxon>Zoogloeaceae</taxon>
        <taxon>Parazoarcus</taxon>
    </lineage>
</organism>
<feature type="domain" description="Blue (type 1) copper" evidence="4">
    <location>
        <begin position="60"/>
        <end position="161"/>
    </location>
</feature>
<keyword evidence="3" id="KW-0732">Signal</keyword>
<dbReference type="CDD" id="cd04211">
    <property type="entry name" value="Cupredoxin_like_2"/>
    <property type="match status" value="1"/>
</dbReference>
<dbReference type="Gene3D" id="2.60.40.420">
    <property type="entry name" value="Cupredoxins - blue copper proteins"/>
    <property type="match status" value="1"/>
</dbReference>
<gene>
    <name evidence="5" type="ORF">DNK49_07490</name>
</gene>
<sequence length="162" mass="18260">MSRRLFFIQCLTLGLTLTSQSLLAHGPASHAQKPLIREQQPWGIAGDATEVQREIPIRMTDAMRFEPDRVEIRLGETIRFVHNNTGKVMHEMVIGTQAALAEHAEMMLKFPGMEHDEPWMAHVEPGGTGEIIWTFNRIGEFEFACLIPGHFQAGMVGQLIVR</sequence>
<dbReference type="PANTHER" id="PTHR38439:SF3">
    <property type="entry name" value="COPPER-RESISTANT CUPROPROTEIN COPI"/>
    <property type="match status" value="1"/>
</dbReference>
<dbReference type="RefSeq" id="WP_110523721.1">
    <property type="nucleotide sequence ID" value="NZ_QKOE01000004.1"/>
</dbReference>
<dbReference type="SUPFAM" id="SSF49503">
    <property type="entry name" value="Cupredoxins"/>
    <property type="match status" value="1"/>
</dbReference>
<dbReference type="InterPro" id="IPR050845">
    <property type="entry name" value="Cu-binding_ET"/>
</dbReference>
<evidence type="ECO:0000313" key="5">
    <source>
        <dbReference type="EMBL" id="PZA17076.1"/>
    </source>
</evidence>
<dbReference type="Pfam" id="PF00127">
    <property type="entry name" value="Copper-bind"/>
    <property type="match status" value="1"/>
</dbReference>
<name>A0A323V0U7_9RHOO</name>
<comment type="caution">
    <text evidence="5">The sequence shown here is derived from an EMBL/GenBank/DDBJ whole genome shotgun (WGS) entry which is preliminary data.</text>
</comment>
<dbReference type="EMBL" id="QKOE01000004">
    <property type="protein sequence ID" value="PZA17076.1"/>
    <property type="molecule type" value="Genomic_DNA"/>
</dbReference>
<evidence type="ECO:0000259" key="4">
    <source>
        <dbReference type="Pfam" id="PF00127"/>
    </source>
</evidence>
<dbReference type="GO" id="GO:0009055">
    <property type="term" value="F:electron transfer activity"/>
    <property type="evidence" value="ECO:0007669"/>
    <property type="project" value="InterPro"/>
</dbReference>
<keyword evidence="6" id="KW-1185">Reference proteome</keyword>
<proteinExistence type="predicted"/>
<dbReference type="PANTHER" id="PTHR38439">
    <property type="entry name" value="AURACYANIN-B"/>
    <property type="match status" value="1"/>
</dbReference>
<feature type="chain" id="PRO_5016296403" evidence="3">
    <location>
        <begin position="25"/>
        <end position="162"/>
    </location>
</feature>
<dbReference type="AlphaFoldDB" id="A0A323V0U7"/>
<dbReference type="Proteomes" id="UP000248259">
    <property type="component" value="Unassembled WGS sequence"/>
</dbReference>
<keyword evidence="2" id="KW-0186">Copper</keyword>
<dbReference type="GO" id="GO:0005507">
    <property type="term" value="F:copper ion binding"/>
    <property type="evidence" value="ECO:0007669"/>
    <property type="project" value="InterPro"/>
</dbReference>
<feature type="signal peptide" evidence="3">
    <location>
        <begin position="1"/>
        <end position="24"/>
    </location>
</feature>
<evidence type="ECO:0000313" key="6">
    <source>
        <dbReference type="Proteomes" id="UP000248259"/>
    </source>
</evidence>
<evidence type="ECO:0000256" key="2">
    <source>
        <dbReference type="ARBA" id="ARBA00023008"/>
    </source>
</evidence>